<dbReference type="SUPFAM" id="SSF141523">
    <property type="entry name" value="L,D-transpeptidase catalytic domain-like"/>
    <property type="match status" value="1"/>
</dbReference>
<dbReference type="InterPro" id="IPR038063">
    <property type="entry name" value="Transpep_catalytic_dom"/>
</dbReference>
<proteinExistence type="predicted"/>
<evidence type="ECO:0000256" key="7">
    <source>
        <dbReference type="SAM" id="MobiDB-lite"/>
    </source>
</evidence>
<keyword evidence="3 6" id="KW-0133">Cell shape</keyword>
<feature type="chain" id="PRO_5047163809" description="L,D-TPase catalytic domain-containing protein" evidence="8">
    <location>
        <begin position="21"/>
        <end position="260"/>
    </location>
</feature>
<dbReference type="PROSITE" id="PS52029">
    <property type="entry name" value="LD_TPASE"/>
    <property type="match status" value="1"/>
</dbReference>
<name>A0ABN3PCC2_9ACTN</name>
<organism evidence="10 11">
    <name type="scientific">Actinomadura fulvescens</name>
    <dbReference type="NCBI Taxonomy" id="46160"/>
    <lineage>
        <taxon>Bacteria</taxon>
        <taxon>Bacillati</taxon>
        <taxon>Actinomycetota</taxon>
        <taxon>Actinomycetes</taxon>
        <taxon>Streptosporangiales</taxon>
        <taxon>Thermomonosporaceae</taxon>
        <taxon>Actinomadura</taxon>
    </lineage>
</organism>
<feature type="signal peptide" evidence="8">
    <location>
        <begin position="1"/>
        <end position="20"/>
    </location>
</feature>
<dbReference type="InterPro" id="IPR036365">
    <property type="entry name" value="PGBD-like_sf"/>
</dbReference>
<dbReference type="Pfam" id="PF01471">
    <property type="entry name" value="PG_binding_1"/>
    <property type="match status" value="1"/>
</dbReference>
<dbReference type="EMBL" id="BAAATD010000001">
    <property type="protein sequence ID" value="GAA2578618.1"/>
    <property type="molecule type" value="Genomic_DNA"/>
</dbReference>
<dbReference type="CDD" id="cd16913">
    <property type="entry name" value="YkuD_like"/>
    <property type="match status" value="1"/>
</dbReference>
<dbReference type="Gene3D" id="2.40.440.10">
    <property type="entry name" value="L,D-transpeptidase catalytic domain-like"/>
    <property type="match status" value="1"/>
</dbReference>
<comment type="pathway">
    <text evidence="1 6">Cell wall biogenesis; peptidoglycan biosynthesis.</text>
</comment>
<feature type="active site" description="Nucleophile" evidence="6">
    <location>
        <position position="233"/>
    </location>
</feature>
<dbReference type="InterPro" id="IPR002477">
    <property type="entry name" value="Peptidoglycan-bd-like"/>
</dbReference>
<dbReference type="Gene3D" id="1.10.101.10">
    <property type="entry name" value="PGBD-like superfamily/PGBD"/>
    <property type="match status" value="1"/>
</dbReference>
<evidence type="ECO:0000256" key="3">
    <source>
        <dbReference type="ARBA" id="ARBA00022960"/>
    </source>
</evidence>
<dbReference type="PANTHER" id="PTHR30582:SF2">
    <property type="entry name" value="L,D-TRANSPEPTIDASE YCIB-RELATED"/>
    <property type="match status" value="1"/>
</dbReference>
<keyword evidence="2" id="KW-0808">Transferase</keyword>
<dbReference type="Pfam" id="PF03734">
    <property type="entry name" value="YkuD"/>
    <property type="match status" value="1"/>
</dbReference>
<feature type="active site" description="Proton donor/acceptor" evidence="6">
    <location>
        <position position="219"/>
    </location>
</feature>
<evidence type="ECO:0000256" key="8">
    <source>
        <dbReference type="SAM" id="SignalP"/>
    </source>
</evidence>
<dbReference type="InterPro" id="IPR050979">
    <property type="entry name" value="LD-transpeptidase"/>
</dbReference>
<evidence type="ECO:0000259" key="9">
    <source>
        <dbReference type="PROSITE" id="PS52029"/>
    </source>
</evidence>
<sequence length="260" mass="27902">MNARTMIVVAAAVALTGCSADGSATGASAPASGSSGPATGTPKSTSSAPAPPQHPRLKPGAKGAAVRELQQRLKRLGYDPGRVDGKYGNGTQMAVWAFQKVNRLKVSNSVNKRLWAALDAPKAPQPMAKRREADRVDVDLRRQYLVVYKDGRPALITHISSGSGEYYCAKDRGATVARCRYATTSTGDFRTGRRASGWEVSPLGRLYNPIYFNGGIAFHGALDVPRYPASHGCVRMPMHVAEYFPKLVGTGVPVHLRRPR</sequence>
<accession>A0ABN3PCC2</accession>
<dbReference type="Proteomes" id="UP001501509">
    <property type="component" value="Unassembled WGS sequence"/>
</dbReference>
<protein>
    <recommendedName>
        <fullName evidence="9">L,D-TPase catalytic domain-containing protein</fullName>
    </recommendedName>
</protein>
<dbReference type="PANTHER" id="PTHR30582">
    <property type="entry name" value="L,D-TRANSPEPTIDASE"/>
    <property type="match status" value="1"/>
</dbReference>
<evidence type="ECO:0000256" key="6">
    <source>
        <dbReference type="PROSITE-ProRule" id="PRU01373"/>
    </source>
</evidence>
<evidence type="ECO:0000256" key="4">
    <source>
        <dbReference type="ARBA" id="ARBA00022984"/>
    </source>
</evidence>
<evidence type="ECO:0000256" key="1">
    <source>
        <dbReference type="ARBA" id="ARBA00004752"/>
    </source>
</evidence>
<dbReference type="InterPro" id="IPR005490">
    <property type="entry name" value="LD_TPept_cat_dom"/>
</dbReference>
<dbReference type="RefSeq" id="WP_344537883.1">
    <property type="nucleotide sequence ID" value="NZ_BAAATD010000001.1"/>
</dbReference>
<dbReference type="InterPro" id="IPR036366">
    <property type="entry name" value="PGBDSf"/>
</dbReference>
<gene>
    <name evidence="10" type="ORF">GCM10010411_08910</name>
</gene>
<feature type="region of interest" description="Disordered" evidence="7">
    <location>
        <begin position="22"/>
        <end position="64"/>
    </location>
</feature>
<keyword evidence="11" id="KW-1185">Reference proteome</keyword>
<keyword evidence="5 6" id="KW-0961">Cell wall biogenesis/degradation</keyword>
<dbReference type="PROSITE" id="PS51257">
    <property type="entry name" value="PROKAR_LIPOPROTEIN"/>
    <property type="match status" value="1"/>
</dbReference>
<evidence type="ECO:0000256" key="2">
    <source>
        <dbReference type="ARBA" id="ARBA00022679"/>
    </source>
</evidence>
<comment type="caution">
    <text evidence="10">The sequence shown here is derived from an EMBL/GenBank/DDBJ whole genome shotgun (WGS) entry which is preliminary data.</text>
</comment>
<evidence type="ECO:0000256" key="5">
    <source>
        <dbReference type="ARBA" id="ARBA00023316"/>
    </source>
</evidence>
<feature type="compositionally biased region" description="Low complexity" evidence="7">
    <location>
        <begin position="22"/>
        <end position="48"/>
    </location>
</feature>
<evidence type="ECO:0000313" key="10">
    <source>
        <dbReference type="EMBL" id="GAA2578618.1"/>
    </source>
</evidence>
<keyword evidence="8" id="KW-0732">Signal</keyword>
<reference evidence="10 11" key="1">
    <citation type="journal article" date="2019" name="Int. J. Syst. Evol. Microbiol.">
        <title>The Global Catalogue of Microorganisms (GCM) 10K type strain sequencing project: providing services to taxonomists for standard genome sequencing and annotation.</title>
        <authorList>
            <consortium name="The Broad Institute Genomics Platform"/>
            <consortium name="The Broad Institute Genome Sequencing Center for Infectious Disease"/>
            <person name="Wu L."/>
            <person name="Ma J."/>
        </authorList>
    </citation>
    <scope>NUCLEOTIDE SEQUENCE [LARGE SCALE GENOMIC DNA]</scope>
    <source>
        <strain evidence="10 11">JCM 6833</strain>
    </source>
</reference>
<keyword evidence="4 6" id="KW-0573">Peptidoglycan synthesis</keyword>
<evidence type="ECO:0000313" key="11">
    <source>
        <dbReference type="Proteomes" id="UP001501509"/>
    </source>
</evidence>
<feature type="domain" description="L,D-TPase catalytic" evidence="9">
    <location>
        <begin position="134"/>
        <end position="257"/>
    </location>
</feature>
<dbReference type="SUPFAM" id="SSF47090">
    <property type="entry name" value="PGBD-like"/>
    <property type="match status" value="1"/>
</dbReference>